<protein>
    <submittedName>
        <fullName evidence="2">Uncharacterized protein</fullName>
    </submittedName>
</protein>
<evidence type="ECO:0000313" key="2">
    <source>
        <dbReference type="WBParaSite" id="JU765_v2.g12116.t1"/>
    </source>
</evidence>
<organism evidence="1 2">
    <name type="scientific">Panagrolaimus sp. JU765</name>
    <dbReference type="NCBI Taxonomy" id="591449"/>
    <lineage>
        <taxon>Eukaryota</taxon>
        <taxon>Metazoa</taxon>
        <taxon>Ecdysozoa</taxon>
        <taxon>Nematoda</taxon>
        <taxon>Chromadorea</taxon>
        <taxon>Rhabditida</taxon>
        <taxon>Tylenchina</taxon>
        <taxon>Panagrolaimomorpha</taxon>
        <taxon>Panagrolaimoidea</taxon>
        <taxon>Panagrolaimidae</taxon>
        <taxon>Panagrolaimus</taxon>
    </lineage>
</organism>
<reference evidence="2" key="1">
    <citation type="submission" date="2022-11" db="UniProtKB">
        <authorList>
            <consortium name="WormBaseParasite"/>
        </authorList>
    </citation>
    <scope>IDENTIFICATION</scope>
</reference>
<dbReference type="Proteomes" id="UP000887576">
    <property type="component" value="Unplaced"/>
</dbReference>
<name>A0AC34Q1P4_9BILA</name>
<evidence type="ECO:0000313" key="1">
    <source>
        <dbReference type="Proteomes" id="UP000887576"/>
    </source>
</evidence>
<sequence>MRFLDYTPNRRISRSMPFPHGSKPNQLLKKMTFSVFRKSYSKVILTGLMKKRSSGLEDSWIKNGELID</sequence>
<dbReference type="WBParaSite" id="JU765_v2.g12116.t1">
    <property type="protein sequence ID" value="JU765_v2.g12116.t1"/>
    <property type="gene ID" value="JU765_v2.g12116"/>
</dbReference>
<proteinExistence type="predicted"/>
<accession>A0AC34Q1P4</accession>